<feature type="domain" description="STAS" evidence="2">
    <location>
        <begin position="243"/>
        <end position="333"/>
    </location>
</feature>
<reference evidence="3 4" key="1">
    <citation type="submission" date="2019-03" db="EMBL/GenBank/DDBJ databases">
        <title>Draft genome sequences of novel Actinobacteria.</title>
        <authorList>
            <person name="Sahin N."/>
            <person name="Ay H."/>
            <person name="Saygin H."/>
        </authorList>
    </citation>
    <scope>NUCLEOTIDE SEQUENCE [LARGE SCALE GENOMIC DNA]</scope>
    <source>
        <strain evidence="3 4">H3C3</strain>
    </source>
</reference>
<dbReference type="Pfam" id="PF14417">
    <property type="entry name" value="MEDS"/>
    <property type="match status" value="1"/>
</dbReference>
<dbReference type="InterPro" id="IPR025847">
    <property type="entry name" value="MEDS_domain"/>
</dbReference>
<evidence type="ECO:0000313" key="4">
    <source>
        <dbReference type="Proteomes" id="UP000294513"/>
    </source>
</evidence>
<accession>A0A4R5AWX3</accession>
<gene>
    <name evidence="3" type="ORF">E1298_31535</name>
</gene>
<keyword evidence="4" id="KW-1185">Reference proteome</keyword>
<dbReference type="PROSITE" id="PS50801">
    <property type="entry name" value="STAS"/>
    <property type="match status" value="1"/>
</dbReference>
<dbReference type="InterPro" id="IPR002645">
    <property type="entry name" value="STAS_dom"/>
</dbReference>
<dbReference type="Gene3D" id="3.30.750.24">
    <property type="entry name" value="STAS domain"/>
    <property type="match status" value="1"/>
</dbReference>
<feature type="region of interest" description="Disordered" evidence="1">
    <location>
        <begin position="1"/>
        <end position="24"/>
    </location>
</feature>
<dbReference type="CDD" id="cd07043">
    <property type="entry name" value="STAS_anti-anti-sigma_factors"/>
    <property type="match status" value="1"/>
</dbReference>
<protein>
    <submittedName>
        <fullName evidence="3">STAS domain-containing protein</fullName>
    </submittedName>
</protein>
<proteinExistence type="predicted"/>
<name>A0A4R5AWX3_9ACTN</name>
<dbReference type="EMBL" id="SMKU01000222">
    <property type="protein sequence ID" value="TDD75684.1"/>
    <property type="molecule type" value="Genomic_DNA"/>
</dbReference>
<dbReference type="InterPro" id="IPR058548">
    <property type="entry name" value="MlaB-like_STAS"/>
</dbReference>
<dbReference type="Proteomes" id="UP000294513">
    <property type="component" value="Unassembled WGS sequence"/>
</dbReference>
<dbReference type="AlphaFoldDB" id="A0A4R5AWX3"/>
<organism evidence="3 4">
    <name type="scientific">Actinomadura rubrisoli</name>
    <dbReference type="NCBI Taxonomy" id="2530368"/>
    <lineage>
        <taxon>Bacteria</taxon>
        <taxon>Bacillati</taxon>
        <taxon>Actinomycetota</taxon>
        <taxon>Actinomycetes</taxon>
        <taxon>Streptosporangiales</taxon>
        <taxon>Thermomonosporaceae</taxon>
        <taxon>Actinomadura</taxon>
    </lineage>
</organism>
<sequence>MSLCARPSPVGTLAADRRSRGGRMAHSKAVGEMLSGDHVCLAYDSAEERRAILMAFVRDGLLSGQAVVYLVEDETAGSAADRLRAAFGAPRTGASGRRASGPGAGLDAGLRAALDDALDDGRMTVLTRGEIGSGPAGVEDAIGGAVESALRRGRAGVRVTAEASPSLRGWPGTDRFAAFEDAIRRAVAGPGSAAMALCQYDRRWFVGDHLRAVEDCHGVRVRADDLFDDGVLRITPLFAPPGLRLSGAIDESTLPALVAALRDVDDRAPHLCLDLSRLDFCDLDGLRTLIEANRTSTVLDRQVILRSMPGCMELMLRVSGWETAPGIVTEGVR</sequence>
<evidence type="ECO:0000313" key="3">
    <source>
        <dbReference type="EMBL" id="TDD75684.1"/>
    </source>
</evidence>
<dbReference type="Pfam" id="PF13466">
    <property type="entry name" value="STAS_2"/>
    <property type="match status" value="1"/>
</dbReference>
<evidence type="ECO:0000256" key="1">
    <source>
        <dbReference type="SAM" id="MobiDB-lite"/>
    </source>
</evidence>
<dbReference type="SUPFAM" id="SSF52091">
    <property type="entry name" value="SpoIIaa-like"/>
    <property type="match status" value="1"/>
</dbReference>
<comment type="caution">
    <text evidence="3">The sequence shown here is derived from an EMBL/GenBank/DDBJ whole genome shotgun (WGS) entry which is preliminary data.</text>
</comment>
<evidence type="ECO:0000259" key="2">
    <source>
        <dbReference type="PROSITE" id="PS50801"/>
    </source>
</evidence>
<dbReference type="OrthoDB" id="116243at2"/>
<dbReference type="InterPro" id="IPR036513">
    <property type="entry name" value="STAS_dom_sf"/>
</dbReference>